<dbReference type="PANTHER" id="PTHR11017">
    <property type="entry name" value="LEUCINE-RICH REPEAT-CONTAINING PROTEIN"/>
    <property type="match status" value="1"/>
</dbReference>
<dbReference type="PANTHER" id="PTHR11017:SF385">
    <property type="entry name" value="DISEASE RESISTANCE PROTEIN (TIR-NBS-LRR CLASS)-RELATED"/>
    <property type="match status" value="1"/>
</dbReference>
<feature type="compositionally biased region" description="Polar residues" evidence="1">
    <location>
        <begin position="39"/>
        <end position="52"/>
    </location>
</feature>
<organism evidence="3 4">
    <name type="scientific">Riccia sorocarpa</name>
    <dbReference type="NCBI Taxonomy" id="122646"/>
    <lineage>
        <taxon>Eukaryota</taxon>
        <taxon>Viridiplantae</taxon>
        <taxon>Streptophyta</taxon>
        <taxon>Embryophyta</taxon>
        <taxon>Marchantiophyta</taxon>
        <taxon>Marchantiopsida</taxon>
        <taxon>Marchantiidae</taxon>
        <taxon>Marchantiales</taxon>
        <taxon>Ricciaceae</taxon>
        <taxon>Riccia</taxon>
    </lineage>
</organism>
<comment type="caution">
    <text evidence="3">The sequence shown here is derived from an EMBL/GenBank/DDBJ whole genome shotgun (WGS) entry which is preliminary data.</text>
</comment>
<accession>A0ABD3I4M3</accession>
<dbReference type="Gene3D" id="3.40.50.300">
    <property type="entry name" value="P-loop containing nucleotide triphosphate hydrolases"/>
    <property type="match status" value="1"/>
</dbReference>
<protein>
    <recommendedName>
        <fullName evidence="2">NB-ARC domain-containing protein</fullName>
    </recommendedName>
</protein>
<dbReference type="InterPro" id="IPR042197">
    <property type="entry name" value="Apaf_helical"/>
</dbReference>
<dbReference type="Proteomes" id="UP001633002">
    <property type="component" value="Unassembled WGS sequence"/>
</dbReference>
<dbReference type="InterPro" id="IPR044974">
    <property type="entry name" value="Disease_R_plants"/>
</dbReference>
<dbReference type="Gene3D" id="3.80.10.10">
    <property type="entry name" value="Ribonuclease Inhibitor"/>
    <property type="match status" value="1"/>
</dbReference>
<feature type="compositionally biased region" description="Polar residues" evidence="1">
    <location>
        <begin position="102"/>
        <end position="114"/>
    </location>
</feature>
<evidence type="ECO:0000313" key="3">
    <source>
        <dbReference type="EMBL" id="KAL3698672.1"/>
    </source>
</evidence>
<evidence type="ECO:0000256" key="1">
    <source>
        <dbReference type="SAM" id="MobiDB-lite"/>
    </source>
</evidence>
<evidence type="ECO:0000313" key="4">
    <source>
        <dbReference type="Proteomes" id="UP001633002"/>
    </source>
</evidence>
<dbReference type="SUPFAM" id="SSF52058">
    <property type="entry name" value="L domain-like"/>
    <property type="match status" value="1"/>
</dbReference>
<keyword evidence="4" id="KW-1185">Reference proteome</keyword>
<evidence type="ECO:0000259" key="2">
    <source>
        <dbReference type="Pfam" id="PF00931"/>
    </source>
</evidence>
<reference evidence="3 4" key="1">
    <citation type="submission" date="2024-09" db="EMBL/GenBank/DDBJ databases">
        <title>Chromosome-scale assembly of Riccia sorocarpa.</title>
        <authorList>
            <person name="Paukszto L."/>
        </authorList>
    </citation>
    <scope>NUCLEOTIDE SEQUENCE [LARGE SCALE GENOMIC DNA]</scope>
    <source>
        <strain evidence="3">LP-2024</strain>
        <tissue evidence="3">Aerial parts of the thallus</tissue>
    </source>
</reference>
<dbReference type="InterPro" id="IPR032675">
    <property type="entry name" value="LRR_dom_sf"/>
</dbReference>
<feature type="domain" description="NB-ARC" evidence="2">
    <location>
        <begin position="200"/>
        <end position="354"/>
    </location>
</feature>
<dbReference type="Pfam" id="PF00931">
    <property type="entry name" value="NB-ARC"/>
    <property type="match status" value="1"/>
</dbReference>
<dbReference type="SUPFAM" id="SSF52540">
    <property type="entry name" value="P-loop containing nucleoside triphosphate hydrolases"/>
    <property type="match status" value="1"/>
</dbReference>
<sequence>MESTLRRRFPSSRFWDVIRPLTVKGPESQVDHSGDDEASASSGHESRLSQVDHSGDDEASTSSGHESRLSEVANSGDDEASNSSGHEFRLSQVDNSGDDEASTSSGHIMRSNQGRPGLRVPEGSSSYGDHYITVSSSHSAVCRPSNKFSKEYLHLQALIRDVLSRVELERKQYLTLPKVMVGLDGLITKVVGEHLRIHAAVGVCGMGGLGKTTLAKRIFNQVCVNFEFTCFAEEINKLTGPKAEIKGKVWKQMRNRGGVPVQKADRDYADEWYRVKGRSLLVIFDDVDNDQHMELLREIANDNGCVDSRFIVTSRNSQLLREGYGDDIHIIHLEHLGNEDAKKLLTAYAFPGKQEPPDSLRNIVQEVIDGCAGLPLTLEILGKHLRCTPAERWAEIPSALRRCTNDFANLEQSVWARLQLSYDGLPGDEAKNMFLDIASFFALNDGGDWLNHFTGDAVMAWSSIYKNVLDHLQILVDRSLVTVLHYENPQDHKTRTEFYMHEHLRRMGQKIAREKGRSFDLSRIRSSAKSTSEDQNLYRWYDAEVVSQGSQEELGTIVALCIEVRTKSCSFCTMHELLPKLAAIQFMDLRVYSTNRCEQCRNQQLPLPSTLVLLRLVGFDDALTVQAGGNAASDVSGALSLSTCASLVKLELQGCEILGELSSLQQLRVLMIRYGRGAGNWAMSLGELRRLEHLELFGINEPLELPVSFGDLTALQYLKIESCQVRSVPVSSTDWKNLRFWRGIEEPSQLGRLTISRRWTGH</sequence>
<dbReference type="InterPro" id="IPR027417">
    <property type="entry name" value="P-loop_NTPase"/>
</dbReference>
<dbReference type="EMBL" id="JBJQOH010000002">
    <property type="protein sequence ID" value="KAL3698672.1"/>
    <property type="molecule type" value="Genomic_DNA"/>
</dbReference>
<gene>
    <name evidence="3" type="ORF">R1sor_012748</name>
</gene>
<feature type="region of interest" description="Disordered" evidence="1">
    <location>
        <begin position="16"/>
        <end position="124"/>
    </location>
</feature>
<dbReference type="PRINTS" id="PR00364">
    <property type="entry name" value="DISEASERSIST"/>
</dbReference>
<dbReference type="AlphaFoldDB" id="A0ABD3I4M3"/>
<proteinExistence type="predicted"/>
<dbReference type="Gene3D" id="1.10.8.430">
    <property type="entry name" value="Helical domain of apoptotic protease-activating factors"/>
    <property type="match status" value="1"/>
</dbReference>
<name>A0ABD3I4M3_9MARC</name>
<dbReference type="InterPro" id="IPR002182">
    <property type="entry name" value="NB-ARC"/>
</dbReference>